<reference evidence="3" key="1">
    <citation type="submission" date="2019-04" db="EMBL/GenBank/DDBJ databases">
        <title>Draft genome sequence of Pseudonocardiaceae bacterium SL3-2-4.</title>
        <authorList>
            <person name="Ningsih F."/>
            <person name="Yokota A."/>
            <person name="Sakai Y."/>
            <person name="Nanatani K."/>
            <person name="Yabe S."/>
            <person name="Oetari A."/>
            <person name="Sjamsuridzal W."/>
        </authorList>
    </citation>
    <scope>NUCLEOTIDE SEQUENCE [LARGE SCALE GENOMIC DNA]</scope>
    <source>
        <strain evidence="3">SL3-2-4</strain>
    </source>
</reference>
<dbReference type="EMBL" id="BJFL01000011">
    <property type="protein sequence ID" value="GDY31027.1"/>
    <property type="molecule type" value="Genomic_DNA"/>
</dbReference>
<evidence type="ECO:0000313" key="2">
    <source>
        <dbReference type="EMBL" id="GDY31027.1"/>
    </source>
</evidence>
<evidence type="ECO:0000313" key="3">
    <source>
        <dbReference type="Proteomes" id="UP000298860"/>
    </source>
</evidence>
<dbReference type="AlphaFoldDB" id="A0A4D4JAP7"/>
<dbReference type="Proteomes" id="UP000298860">
    <property type="component" value="Unassembled WGS sequence"/>
</dbReference>
<proteinExistence type="predicted"/>
<feature type="region of interest" description="Disordered" evidence="1">
    <location>
        <begin position="1"/>
        <end position="33"/>
    </location>
</feature>
<protein>
    <submittedName>
        <fullName evidence="2">Uncharacterized protein</fullName>
    </submittedName>
</protein>
<accession>A0A4D4JAP7</accession>
<feature type="compositionally biased region" description="Low complexity" evidence="1">
    <location>
        <begin position="150"/>
        <end position="179"/>
    </location>
</feature>
<organism evidence="2 3">
    <name type="scientific">Gandjariella thermophila</name>
    <dbReference type="NCBI Taxonomy" id="1931992"/>
    <lineage>
        <taxon>Bacteria</taxon>
        <taxon>Bacillati</taxon>
        <taxon>Actinomycetota</taxon>
        <taxon>Actinomycetes</taxon>
        <taxon>Pseudonocardiales</taxon>
        <taxon>Pseudonocardiaceae</taxon>
        <taxon>Gandjariella</taxon>
    </lineage>
</organism>
<sequence length="186" mass="18541">MTRGPAKPILAPGSATITSDSVANDAATPPKVGSVTRVTVSSPASSSAAMALLVLAICISDSAPSCIRAPPDAVTSSSGSRCASAVSAAVATASPAAQPRLPPRNRKSMAATTTGWPRTLPRTTRTASSRPVARRACASRCRYGTRSVNSSGSCTAGAGSTRSAEPGSSSRSSRSAAVSLVCRPHS</sequence>
<keyword evidence="3" id="KW-1185">Reference proteome</keyword>
<comment type="caution">
    <text evidence="2">The sequence shown here is derived from an EMBL/GenBank/DDBJ whole genome shotgun (WGS) entry which is preliminary data.</text>
</comment>
<gene>
    <name evidence="2" type="ORF">GTS_26600</name>
</gene>
<feature type="region of interest" description="Disordered" evidence="1">
    <location>
        <begin position="92"/>
        <end position="186"/>
    </location>
</feature>
<feature type="compositionally biased region" description="Polar residues" evidence="1">
    <location>
        <begin position="110"/>
        <end position="129"/>
    </location>
</feature>
<evidence type="ECO:0000256" key="1">
    <source>
        <dbReference type="SAM" id="MobiDB-lite"/>
    </source>
</evidence>
<name>A0A4D4JAP7_9PSEU</name>